<dbReference type="SMART" id="SM00848">
    <property type="entry name" value="Inhibitor_I29"/>
    <property type="match status" value="1"/>
</dbReference>
<organism evidence="7">
    <name type="scientific">Glycine soja</name>
    <name type="common">Wild soybean</name>
    <dbReference type="NCBI Taxonomy" id="3848"/>
    <lineage>
        <taxon>Eukaryota</taxon>
        <taxon>Viridiplantae</taxon>
        <taxon>Streptophyta</taxon>
        <taxon>Embryophyta</taxon>
        <taxon>Tracheophyta</taxon>
        <taxon>Spermatophyta</taxon>
        <taxon>Magnoliopsida</taxon>
        <taxon>eudicotyledons</taxon>
        <taxon>Gunneridae</taxon>
        <taxon>Pentapetalae</taxon>
        <taxon>rosids</taxon>
        <taxon>fabids</taxon>
        <taxon>Fabales</taxon>
        <taxon>Fabaceae</taxon>
        <taxon>Papilionoideae</taxon>
        <taxon>50 kb inversion clade</taxon>
        <taxon>NPAAA clade</taxon>
        <taxon>indigoferoid/millettioid clade</taxon>
        <taxon>Phaseoleae</taxon>
        <taxon>Glycine</taxon>
        <taxon>Glycine subgen. Soja</taxon>
    </lineage>
</organism>
<dbReference type="EMBL" id="KN649087">
    <property type="protein sequence ID" value="KHN34253.1"/>
    <property type="molecule type" value="Genomic_DNA"/>
</dbReference>
<name>A0A0B2RPV1_GLYSO</name>
<evidence type="ECO:0000256" key="2">
    <source>
        <dbReference type="ARBA" id="ARBA00022670"/>
    </source>
</evidence>
<evidence type="ECO:0000256" key="4">
    <source>
        <dbReference type="ARBA" id="ARBA00022807"/>
    </source>
</evidence>
<dbReference type="InterPro" id="IPR000668">
    <property type="entry name" value="Peptidase_C1A_C"/>
</dbReference>
<dbReference type="AlphaFoldDB" id="A0A0B2RPV1"/>
<proteinExistence type="inferred from homology"/>
<dbReference type="Pfam" id="PF08246">
    <property type="entry name" value="Inhibitor_I29"/>
    <property type="match status" value="1"/>
</dbReference>
<evidence type="ECO:0000259" key="6">
    <source>
        <dbReference type="SMART" id="SM00848"/>
    </source>
</evidence>
<dbReference type="Gene3D" id="3.90.70.10">
    <property type="entry name" value="Cysteine proteinases"/>
    <property type="match status" value="1"/>
</dbReference>
<accession>A0A0B2RPV1</accession>
<dbReference type="EC" id="3.4.22.15" evidence="7"/>
<comment type="similarity">
    <text evidence="1">Belongs to the peptidase C1 family.</text>
</comment>
<feature type="domain" description="Cathepsin propeptide inhibitor" evidence="6">
    <location>
        <begin position="1"/>
        <end position="54"/>
    </location>
</feature>
<protein>
    <submittedName>
        <fullName evidence="7">Vignain</fullName>
        <ecNumber evidence="7">3.4.22.15</ecNumber>
    </submittedName>
</protein>
<sequence length="183" mass="20788">MAQYGKVYEDAAEMEKRFQIFKNNVQFIESFNVAGDKPFNIRINQFPDLHDEEFKALLINGQRKVSGVETATEETSFRYGSCKVEKETHSVAHIKGYEKVPSNNKKALLKVVANQPVSVYIDVGAHAFKYYSSEIFNARNCGSDPNHVVAVVGYGKALDGAKYWPVKNSWGTEWGGKWYMWNC</sequence>
<dbReference type="InterPro" id="IPR013201">
    <property type="entry name" value="Prot_inhib_I29"/>
</dbReference>
<dbReference type="GO" id="GO:0006508">
    <property type="term" value="P:proteolysis"/>
    <property type="evidence" value="ECO:0007669"/>
    <property type="project" value="UniProtKB-KW"/>
</dbReference>
<dbReference type="InterPro" id="IPR013128">
    <property type="entry name" value="Peptidase_C1A"/>
</dbReference>
<gene>
    <name evidence="7" type="ORF">glysoja_035888</name>
</gene>
<dbReference type="SUPFAM" id="SSF54001">
    <property type="entry name" value="Cysteine proteinases"/>
    <property type="match status" value="1"/>
</dbReference>
<keyword evidence="2" id="KW-0645">Protease</keyword>
<keyword evidence="4" id="KW-0788">Thiol protease</keyword>
<dbReference type="Pfam" id="PF00112">
    <property type="entry name" value="Peptidase_C1"/>
    <property type="match status" value="1"/>
</dbReference>
<reference evidence="7" key="1">
    <citation type="submission" date="2014-07" db="EMBL/GenBank/DDBJ databases">
        <title>Identification of a novel salt tolerance gene in wild soybean by whole-genome sequencing.</title>
        <authorList>
            <person name="Lam H.-M."/>
            <person name="Qi X."/>
            <person name="Li M.-W."/>
            <person name="Liu X."/>
            <person name="Xie M."/>
            <person name="Ni M."/>
            <person name="Xu X."/>
        </authorList>
    </citation>
    <scope>NUCLEOTIDE SEQUENCE [LARGE SCALE GENOMIC DNA]</scope>
    <source>
        <tissue evidence="7">Root</tissue>
    </source>
</reference>
<evidence type="ECO:0000313" key="7">
    <source>
        <dbReference type="EMBL" id="KHN34253.1"/>
    </source>
</evidence>
<dbReference type="InterPro" id="IPR038765">
    <property type="entry name" value="Papain-like_cys_pep_sf"/>
</dbReference>
<dbReference type="Gene3D" id="1.10.287.2250">
    <property type="match status" value="1"/>
</dbReference>
<evidence type="ECO:0000256" key="3">
    <source>
        <dbReference type="ARBA" id="ARBA00022801"/>
    </source>
</evidence>
<dbReference type="Proteomes" id="UP000053555">
    <property type="component" value="Unassembled WGS sequence"/>
</dbReference>
<keyword evidence="3 7" id="KW-0378">Hydrolase</keyword>
<feature type="domain" description="Peptidase C1A papain C-terminal" evidence="5">
    <location>
        <begin position="7"/>
        <end position="178"/>
    </location>
</feature>
<dbReference type="GO" id="GO:0004197">
    <property type="term" value="F:cysteine-type endopeptidase activity"/>
    <property type="evidence" value="ECO:0007669"/>
    <property type="project" value="UniProtKB-EC"/>
</dbReference>
<evidence type="ECO:0000259" key="5">
    <source>
        <dbReference type="SMART" id="SM00645"/>
    </source>
</evidence>
<dbReference type="SMART" id="SM00645">
    <property type="entry name" value="Pept_C1"/>
    <property type="match status" value="1"/>
</dbReference>
<evidence type="ECO:0000256" key="1">
    <source>
        <dbReference type="ARBA" id="ARBA00008455"/>
    </source>
</evidence>
<dbReference type="PANTHER" id="PTHR12411">
    <property type="entry name" value="CYSTEINE PROTEASE FAMILY C1-RELATED"/>
    <property type="match status" value="1"/>
</dbReference>